<dbReference type="PROSITE" id="PS51184">
    <property type="entry name" value="JMJC"/>
    <property type="match status" value="1"/>
</dbReference>
<keyword evidence="3" id="KW-0479">Metal-binding</keyword>
<dbReference type="AlphaFoldDB" id="A0A8J2X786"/>
<reference evidence="13" key="1">
    <citation type="submission" date="2021-11" db="EMBL/GenBank/DDBJ databases">
        <authorList>
            <consortium name="Genoscope - CEA"/>
            <person name="William W."/>
        </authorList>
    </citation>
    <scope>NUCLEOTIDE SEQUENCE</scope>
</reference>
<evidence type="ECO:0000256" key="2">
    <source>
        <dbReference type="ARBA" id="ARBA00004123"/>
    </source>
</evidence>
<dbReference type="SMART" id="SM00558">
    <property type="entry name" value="JmjC"/>
    <property type="match status" value="1"/>
</dbReference>
<dbReference type="InterPro" id="IPR003347">
    <property type="entry name" value="JmjC_dom"/>
</dbReference>
<keyword evidence="4" id="KW-0156">Chromatin regulator</keyword>
<organism evidence="13 14">
    <name type="scientific">Pelagomonas calceolata</name>
    <dbReference type="NCBI Taxonomy" id="35677"/>
    <lineage>
        <taxon>Eukaryota</taxon>
        <taxon>Sar</taxon>
        <taxon>Stramenopiles</taxon>
        <taxon>Ochrophyta</taxon>
        <taxon>Pelagophyceae</taxon>
        <taxon>Pelagomonadales</taxon>
        <taxon>Pelagomonadaceae</taxon>
        <taxon>Pelagomonas</taxon>
    </lineage>
</organism>
<dbReference type="GO" id="GO:0005634">
    <property type="term" value="C:nucleus"/>
    <property type="evidence" value="ECO:0007669"/>
    <property type="project" value="UniProtKB-SubCell"/>
</dbReference>
<keyword evidence="10" id="KW-0539">Nucleus</keyword>
<comment type="subcellular location">
    <subcellularLocation>
        <location evidence="2">Nucleus</location>
    </subcellularLocation>
</comment>
<sequence length="340" mass="37991">MCRPRAVADDASDATDGDEIEAAKLLERPRCTNWSKDGLAKTWEQTRRRLLATSTRVPREHVSKLTRVKFANTYECKGGPPCVVDGCEKLFKNVPASIEALRHLYGETNFRVSDTHGAMVGLEVWYAYASTTEDDAPFAIYDAEFADLGGFAYDVPRFLSEDAFALANVDERPPWRWLLLGGPRSGTGVHVDPLYTHAWVYLVQGLKRWIFLPSHLSRDELRALGVGEPQLPSAQWFARYRDKAAALPGTVELVQRPGELVYVPAGRPHAVLNLEWSYALTHNYAILSNACVLSTSIEEPEFFDALRGTLPSSKARPVVRASVERYVTKRDAAALVIARW</sequence>
<keyword evidence="7" id="KW-0408">Iron</keyword>
<keyword evidence="9" id="KW-0804">Transcription</keyword>
<keyword evidence="6" id="KW-0560">Oxidoreductase</keyword>
<dbReference type="GO" id="GO:0005737">
    <property type="term" value="C:cytoplasm"/>
    <property type="evidence" value="ECO:0007669"/>
    <property type="project" value="TreeGrafter"/>
</dbReference>
<evidence type="ECO:0000256" key="3">
    <source>
        <dbReference type="ARBA" id="ARBA00022723"/>
    </source>
</evidence>
<dbReference type="PANTHER" id="PTHR12480:SF32">
    <property type="entry name" value="BIFUNCTIONAL ARGININE DEMETHYLASE AND LYSYL-HYDROXYLASE JMJD6"/>
    <property type="match status" value="1"/>
</dbReference>
<name>A0A8J2X786_9STRA</name>
<evidence type="ECO:0000256" key="7">
    <source>
        <dbReference type="ARBA" id="ARBA00023004"/>
    </source>
</evidence>
<evidence type="ECO:0000256" key="9">
    <source>
        <dbReference type="ARBA" id="ARBA00023163"/>
    </source>
</evidence>
<proteinExistence type="inferred from homology"/>
<dbReference type="Gene3D" id="2.60.120.650">
    <property type="entry name" value="Cupin"/>
    <property type="match status" value="1"/>
</dbReference>
<evidence type="ECO:0000313" key="13">
    <source>
        <dbReference type="EMBL" id="CAH0379441.1"/>
    </source>
</evidence>
<dbReference type="GO" id="GO:0033749">
    <property type="term" value="F:histone H4R3 demethylase activity"/>
    <property type="evidence" value="ECO:0007669"/>
    <property type="project" value="TreeGrafter"/>
</dbReference>
<keyword evidence="8" id="KW-0805">Transcription regulation</keyword>
<evidence type="ECO:0000256" key="4">
    <source>
        <dbReference type="ARBA" id="ARBA00022853"/>
    </source>
</evidence>
<evidence type="ECO:0000313" key="14">
    <source>
        <dbReference type="Proteomes" id="UP000789595"/>
    </source>
</evidence>
<accession>A0A8J2X786</accession>
<dbReference type="GO" id="GO:0046872">
    <property type="term" value="F:metal ion binding"/>
    <property type="evidence" value="ECO:0007669"/>
    <property type="project" value="UniProtKB-KW"/>
</dbReference>
<gene>
    <name evidence="13" type="ORF">PECAL_6P10650</name>
</gene>
<comment type="cofactor">
    <cofactor evidence="1">
        <name>Fe(2+)</name>
        <dbReference type="ChEBI" id="CHEBI:29033"/>
    </cofactor>
</comment>
<dbReference type="Pfam" id="PF02373">
    <property type="entry name" value="JmjC"/>
    <property type="match status" value="1"/>
</dbReference>
<dbReference type="OrthoDB" id="424465at2759"/>
<dbReference type="GO" id="GO:0106140">
    <property type="term" value="F:P-TEFb complex binding"/>
    <property type="evidence" value="ECO:0007669"/>
    <property type="project" value="TreeGrafter"/>
</dbReference>
<evidence type="ECO:0000256" key="8">
    <source>
        <dbReference type="ARBA" id="ARBA00023015"/>
    </source>
</evidence>
<dbReference type="SUPFAM" id="SSF51197">
    <property type="entry name" value="Clavaminate synthase-like"/>
    <property type="match status" value="1"/>
</dbReference>
<evidence type="ECO:0000256" key="1">
    <source>
        <dbReference type="ARBA" id="ARBA00001954"/>
    </source>
</evidence>
<dbReference type="InterPro" id="IPR050910">
    <property type="entry name" value="JMJD6_ArgDemeth/LysHydrox"/>
</dbReference>
<dbReference type="PANTHER" id="PTHR12480">
    <property type="entry name" value="ARGININE DEMETHYLASE AND LYSYL-HYDROXYLASE JMJD"/>
    <property type="match status" value="1"/>
</dbReference>
<protein>
    <recommendedName>
        <fullName evidence="12">JmjC domain-containing protein</fullName>
    </recommendedName>
</protein>
<keyword evidence="14" id="KW-1185">Reference proteome</keyword>
<comment type="similarity">
    <text evidence="11">Belongs to the JMJD6 family.</text>
</comment>
<dbReference type="EMBL" id="CAKKNE010000006">
    <property type="protein sequence ID" value="CAH0379441.1"/>
    <property type="molecule type" value="Genomic_DNA"/>
</dbReference>
<keyword evidence="5" id="KW-0223">Dioxygenase</keyword>
<evidence type="ECO:0000256" key="5">
    <source>
        <dbReference type="ARBA" id="ARBA00022964"/>
    </source>
</evidence>
<evidence type="ECO:0000256" key="11">
    <source>
        <dbReference type="ARBA" id="ARBA00038068"/>
    </source>
</evidence>
<comment type="caution">
    <text evidence="13">The sequence shown here is derived from an EMBL/GenBank/DDBJ whole genome shotgun (WGS) entry which is preliminary data.</text>
</comment>
<evidence type="ECO:0000256" key="6">
    <source>
        <dbReference type="ARBA" id="ARBA00023002"/>
    </source>
</evidence>
<evidence type="ECO:0000256" key="10">
    <source>
        <dbReference type="ARBA" id="ARBA00023242"/>
    </source>
</evidence>
<dbReference type="Proteomes" id="UP000789595">
    <property type="component" value="Unassembled WGS sequence"/>
</dbReference>
<evidence type="ECO:0000259" key="12">
    <source>
        <dbReference type="PROSITE" id="PS51184"/>
    </source>
</evidence>
<feature type="domain" description="JmjC" evidence="12">
    <location>
        <begin position="144"/>
        <end position="301"/>
    </location>
</feature>